<sequence length="167" mass="18941">MIFPNEQGVTMEHFTIDTKRDSRLGELTADFAQTLFQDTGFTAMRIPLRAAYYPDSNYTSCPWSGHPYLGFVNASAYACSVALIEFANAVPNGMPKWQTEIPLARQVKPIRGGDEKEEFLVHWTGYSHSHDSWKSRDSLNFGGELEQLKDFEDARLSQEGQNREKAL</sequence>
<evidence type="ECO:0000313" key="3">
    <source>
        <dbReference type="Proteomes" id="UP001190700"/>
    </source>
</evidence>
<dbReference type="InterPro" id="IPR023780">
    <property type="entry name" value="Chromo_domain"/>
</dbReference>
<dbReference type="SUPFAM" id="SSF54160">
    <property type="entry name" value="Chromo domain-like"/>
    <property type="match status" value="1"/>
</dbReference>
<dbReference type="Proteomes" id="UP001190700">
    <property type="component" value="Unassembled WGS sequence"/>
</dbReference>
<dbReference type="InterPro" id="IPR016197">
    <property type="entry name" value="Chromo-like_dom_sf"/>
</dbReference>
<name>A0AAE0GV84_9CHLO</name>
<dbReference type="InterPro" id="IPR000953">
    <property type="entry name" value="Chromo/chromo_shadow_dom"/>
</dbReference>
<reference evidence="2 3" key="1">
    <citation type="journal article" date="2015" name="Genome Biol. Evol.">
        <title>Comparative Genomics of a Bacterivorous Green Alga Reveals Evolutionary Causalities and Consequences of Phago-Mixotrophic Mode of Nutrition.</title>
        <authorList>
            <person name="Burns J.A."/>
            <person name="Paasch A."/>
            <person name="Narechania A."/>
            <person name="Kim E."/>
        </authorList>
    </citation>
    <scope>NUCLEOTIDE SEQUENCE [LARGE SCALE GENOMIC DNA]</scope>
    <source>
        <strain evidence="2 3">PLY_AMNH</strain>
    </source>
</reference>
<accession>A0AAE0GV84</accession>
<gene>
    <name evidence="2" type="ORF">CYMTET_7596</name>
</gene>
<evidence type="ECO:0000313" key="2">
    <source>
        <dbReference type="EMBL" id="KAK3284773.1"/>
    </source>
</evidence>
<dbReference type="AlphaFoldDB" id="A0AAE0GV84"/>
<proteinExistence type="predicted"/>
<dbReference type="Pfam" id="PF00385">
    <property type="entry name" value="Chromo"/>
    <property type="match status" value="1"/>
</dbReference>
<feature type="domain" description="Chromo" evidence="1">
    <location>
        <begin position="97"/>
        <end position="163"/>
    </location>
</feature>
<dbReference type="EMBL" id="LGRX02002154">
    <property type="protein sequence ID" value="KAK3284773.1"/>
    <property type="molecule type" value="Genomic_DNA"/>
</dbReference>
<organism evidence="2 3">
    <name type="scientific">Cymbomonas tetramitiformis</name>
    <dbReference type="NCBI Taxonomy" id="36881"/>
    <lineage>
        <taxon>Eukaryota</taxon>
        <taxon>Viridiplantae</taxon>
        <taxon>Chlorophyta</taxon>
        <taxon>Pyramimonadophyceae</taxon>
        <taxon>Pyramimonadales</taxon>
        <taxon>Pyramimonadaceae</taxon>
        <taxon>Cymbomonas</taxon>
    </lineage>
</organism>
<comment type="caution">
    <text evidence="2">The sequence shown here is derived from an EMBL/GenBank/DDBJ whole genome shotgun (WGS) entry which is preliminary data.</text>
</comment>
<keyword evidence="3" id="KW-1185">Reference proteome</keyword>
<dbReference type="PROSITE" id="PS50013">
    <property type="entry name" value="CHROMO_2"/>
    <property type="match status" value="1"/>
</dbReference>
<evidence type="ECO:0000259" key="1">
    <source>
        <dbReference type="PROSITE" id="PS50013"/>
    </source>
</evidence>
<dbReference type="Gene3D" id="2.40.50.40">
    <property type="match status" value="1"/>
</dbReference>
<protein>
    <recommendedName>
        <fullName evidence="1">Chromo domain-containing protein</fullName>
    </recommendedName>
</protein>
<dbReference type="SMART" id="SM00298">
    <property type="entry name" value="CHROMO"/>
    <property type="match status" value="1"/>
</dbReference>
<dbReference type="CDD" id="cd00024">
    <property type="entry name" value="CD_CSD"/>
    <property type="match status" value="1"/>
</dbReference>